<reference evidence="2" key="1">
    <citation type="submission" date="2022-07" db="EMBL/GenBank/DDBJ databases">
        <title>Chromosome-level genome of Muraenolepis orangiensis.</title>
        <authorList>
            <person name="Kim J."/>
        </authorList>
    </citation>
    <scope>NUCLEOTIDE SEQUENCE</scope>
    <source>
        <strain evidence="2">KU_S4_2022</strain>
        <tissue evidence="2">Muscle</tissue>
    </source>
</reference>
<feature type="non-terminal residue" evidence="2">
    <location>
        <position position="111"/>
    </location>
</feature>
<feature type="region of interest" description="Disordered" evidence="1">
    <location>
        <begin position="16"/>
        <end position="42"/>
    </location>
</feature>
<comment type="caution">
    <text evidence="2">The sequence shown here is derived from an EMBL/GenBank/DDBJ whole genome shotgun (WGS) entry which is preliminary data.</text>
</comment>
<proteinExistence type="predicted"/>
<dbReference type="Proteomes" id="UP001148018">
    <property type="component" value="Unassembled WGS sequence"/>
</dbReference>
<feature type="compositionally biased region" description="Polar residues" evidence="1">
    <location>
        <begin position="97"/>
        <end position="111"/>
    </location>
</feature>
<organism evidence="2 3">
    <name type="scientific">Muraenolepis orangiensis</name>
    <name type="common">Patagonian moray cod</name>
    <dbReference type="NCBI Taxonomy" id="630683"/>
    <lineage>
        <taxon>Eukaryota</taxon>
        <taxon>Metazoa</taxon>
        <taxon>Chordata</taxon>
        <taxon>Craniata</taxon>
        <taxon>Vertebrata</taxon>
        <taxon>Euteleostomi</taxon>
        <taxon>Actinopterygii</taxon>
        <taxon>Neopterygii</taxon>
        <taxon>Teleostei</taxon>
        <taxon>Neoteleostei</taxon>
        <taxon>Acanthomorphata</taxon>
        <taxon>Zeiogadaria</taxon>
        <taxon>Gadariae</taxon>
        <taxon>Gadiformes</taxon>
        <taxon>Muraenolepidoidei</taxon>
        <taxon>Muraenolepididae</taxon>
        <taxon>Muraenolepis</taxon>
    </lineage>
</organism>
<evidence type="ECO:0000256" key="1">
    <source>
        <dbReference type="SAM" id="MobiDB-lite"/>
    </source>
</evidence>
<dbReference type="AlphaFoldDB" id="A0A9Q0IRG8"/>
<evidence type="ECO:0000313" key="2">
    <source>
        <dbReference type="EMBL" id="KAJ3608274.1"/>
    </source>
</evidence>
<keyword evidence="3" id="KW-1185">Reference proteome</keyword>
<sequence>MNPTLRTRRHVCFFNLEPRGSKRKDDTEGTKRPAGPLGQDTCPQGLLCFHEGTPAAEDTIGHLLALVQRPEALLARGNGSDPALRVGRPEPWRAPQDGSTLTLTESSNCTA</sequence>
<dbReference type="EMBL" id="JANIIK010000040">
    <property type="protein sequence ID" value="KAJ3608274.1"/>
    <property type="molecule type" value="Genomic_DNA"/>
</dbReference>
<gene>
    <name evidence="2" type="ORF">NHX12_025323</name>
</gene>
<feature type="compositionally biased region" description="Basic and acidic residues" evidence="1">
    <location>
        <begin position="19"/>
        <end position="31"/>
    </location>
</feature>
<feature type="region of interest" description="Disordered" evidence="1">
    <location>
        <begin position="76"/>
        <end position="111"/>
    </location>
</feature>
<protein>
    <submittedName>
        <fullName evidence="2">Uncharacterized protein</fullName>
    </submittedName>
</protein>
<accession>A0A9Q0IRG8</accession>
<name>A0A9Q0IRG8_9TELE</name>
<evidence type="ECO:0000313" key="3">
    <source>
        <dbReference type="Proteomes" id="UP001148018"/>
    </source>
</evidence>